<dbReference type="RefSeq" id="WP_378566066.1">
    <property type="nucleotide sequence ID" value="NZ_JBHSDL010000025.1"/>
</dbReference>
<evidence type="ECO:0000313" key="1">
    <source>
        <dbReference type="EMBL" id="MFC4376760.1"/>
    </source>
</evidence>
<comment type="caution">
    <text evidence="1">The sequence shown here is derived from an EMBL/GenBank/DDBJ whole genome shotgun (WGS) entry which is preliminary data.</text>
</comment>
<keyword evidence="2" id="KW-1185">Reference proteome</keyword>
<dbReference type="EMBL" id="JBHSDL010000025">
    <property type="protein sequence ID" value="MFC4376760.1"/>
    <property type="molecule type" value="Genomic_DNA"/>
</dbReference>
<gene>
    <name evidence="1" type="ORF">ACFO5K_21960</name>
</gene>
<evidence type="ECO:0000313" key="2">
    <source>
        <dbReference type="Proteomes" id="UP001595844"/>
    </source>
</evidence>
<protein>
    <submittedName>
        <fullName evidence="1">Uncharacterized protein</fullName>
    </submittedName>
</protein>
<organism evidence="1 2">
    <name type="scientific">Nocardia halotolerans</name>
    <dbReference type="NCBI Taxonomy" id="1755878"/>
    <lineage>
        <taxon>Bacteria</taxon>
        <taxon>Bacillati</taxon>
        <taxon>Actinomycetota</taxon>
        <taxon>Actinomycetes</taxon>
        <taxon>Mycobacteriales</taxon>
        <taxon>Nocardiaceae</taxon>
        <taxon>Nocardia</taxon>
    </lineage>
</organism>
<sequence>MLAELPRELSRGAWLLPELAGEFTRHTGRHPTLHRRLVHLRRRRRPTVNGLGLRALRRRSLLLTRELRLAGAGELRLLTRELRLLLTGIRRRSTRDRLLTGRILPGQWLLTRTRHALPRLLIRRTRDRMRATTVLRIRRREITRLERARHETARLEHGLLSEPGSGIRLGARLVSRLLSGLGGRLGRGLGGIGVVVGHRLHTGGTGRSVGRICRRTLQPGRRSRIMVVVGHSSPTCSLNEQEARR</sequence>
<name>A0ABV8VQQ0_9NOCA</name>
<accession>A0ABV8VQQ0</accession>
<proteinExistence type="predicted"/>
<reference evidence="2" key="1">
    <citation type="journal article" date="2019" name="Int. J. Syst. Evol. Microbiol.">
        <title>The Global Catalogue of Microorganisms (GCM) 10K type strain sequencing project: providing services to taxonomists for standard genome sequencing and annotation.</title>
        <authorList>
            <consortium name="The Broad Institute Genomics Platform"/>
            <consortium name="The Broad Institute Genome Sequencing Center for Infectious Disease"/>
            <person name="Wu L."/>
            <person name="Ma J."/>
        </authorList>
    </citation>
    <scope>NUCLEOTIDE SEQUENCE [LARGE SCALE GENOMIC DNA]</scope>
    <source>
        <strain evidence="2">IBRC-M 10490</strain>
    </source>
</reference>
<dbReference type="Proteomes" id="UP001595844">
    <property type="component" value="Unassembled WGS sequence"/>
</dbReference>